<keyword evidence="2" id="KW-1277">Toxin-antitoxin system</keyword>
<dbReference type="GO" id="GO:0016787">
    <property type="term" value="F:hydrolase activity"/>
    <property type="evidence" value="ECO:0007669"/>
    <property type="project" value="UniProtKB-KW"/>
</dbReference>
<organism evidence="7 8">
    <name type="scientific">Algoriphagus locisalis</name>
    <dbReference type="NCBI Taxonomy" id="305507"/>
    <lineage>
        <taxon>Bacteria</taxon>
        <taxon>Pseudomonadati</taxon>
        <taxon>Bacteroidota</taxon>
        <taxon>Cytophagia</taxon>
        <taxon>Cytophagales</taxon>
        <taxon>Cyclobacteriaceae</taxon>
        <taxon>Algoriphagus</taxon>
    </lineage>
</organism>
<dbReference type="GO" id="GO:0000166">
    <property type="term" value="F:nucleotide binding"/>
    <property type="evidence" value="ECO:0007669"/>
    <property type="project" value="UniProtKB-KW"/>
</dbReference>
<evidence type="ECO:0000256" key="2">
    <source>
        <dbReference type="ARBA" id="ARBA00022649"/>
    </source>
</evidence>
<keyword evidence="3" id="KW-0540">Nuclease</keyword>
<evidence type="ECO:0000313" key="8">
    <source>
        <dbReference type="Proteomes" id="UP000199673"/>
    </source>
</evidence>
<protein>
    <submittedName>
        <fullName evidence="7">Uncharacterized conserved protein, contains HEPN domain</fullName>
    </submittedName>
</protein>
<dbReference type="PANTHER" id="PTHR34139">
    <property type="entry name" value="UPF0331 PROTEIN MJ0127"/>
    <property type="match status" value="1"/>
</dbReference>
<evidence type="ECO:0000256" key="4">
    <source>
        <dbReference type="ARBA" id="ARBA00022741"/>
    </source>
</evidence>
<evidence type="ECO:0000313" key="7">
    <source>
        <dbReference type="EMBL" id="SFT74697.1"/>
    </source>
</evidence>
<dbReference type="OrthoDB" id="955324at2"/>
<name>A0A1I7AID2_9BACT</name>
<dbReference type="InterPro" id="IPR008201">
    <property type="entry name" value="HepT-like"/>
</dbReference>
<keyword evidence="8" id="KW-1185">Reference proteome</keyword>
<keyword evidence="1" id="KW-0597">Phosphoprotein</keyword>
<reference evidence="8" key="1">
    <citation type="submission" date="2016-10" db="EMBL/GenBank/DDBJ databases">
        <authorList>
            <person name="Varghese N."/>
            <person name="Submissions S."/>
        </authorList>
    </citation>
    <scope>NUCLEOTIDE SEQUENCE [LARGE SCALE GENOMIC DNA]</scope>
    <source>
        <strain evidence="8">DSM 23445</strain>
    </source>
</reference>
<evidence type="ECO:0000256" key="5">
    <source>
        <dbReference type="ARBA" id="ARBA00022801"/>
    </source>
</evidence>
<sequence>MLGKPGDKVRINHIYDAILEIESYLLNKDFSDFVKNSMMRFACIKQMEIIGEACNHISVDTKSSFPSVEWSQIIGMRNVFVHEYFGIDSNLVWEIIKNDMPILKVQVKKILDTIE</sequence>
<gene>
    <name evidence="7" type="ORF">SAMN04489724_1991</name>
</gene>
<keyword evidence="5" id="KW-0378">Hydrolase</keyword>
<dbReference type="AlphaFoldDB" id="A0A1I7AID2"/>
<dbReference type="EMBL" id="FPBF01000002">
    <property type="protein sequence ID" value="SFT74697.1"/>
    <property type="molecule type" value="Genomic_DNA"/>
</dbReference>
<dbReference type="Proteomes" id="UP000199673">
    <property type="component" value="Unassembled WGS sequence"/>
</dbReference>
<evidence type="ECO:0000256" key="3">
    <source>
        <dbReference type="ARBA" id="ARBA00022722"/>
    </source>
</evidence>
<dbReference type="InterPro" id="IPR051813">
    <property type="entry name" value="HepT_RNase_toxin"/>
</dbReference>
<accession>A0A1I7AID2</accession>
<dbReference type="Pfam" id="PF01934">
    <property type="entry name" value="HepT-like"/>
    <property type="match status" value="1"/>
</dbReference>
<dbReference type="STRING" id="305507.SAMN04489724_1991"/>
<dbReference type="GO" id="GO:0004540">
    <property type="term" value="F:RNA nuclease activity"/>
    <property type="evidence" value="ECO:0007669"/>
    <property type="project" value="InterPro"/>
</dbReference>
<dbReference type="GO" id="GO:0110001">
    <property type="term" value="C:toxin-antitoxin complex"/>
    <property type="evidence" value="ECO:0007669"/>
    <property type="project" value="InterPro"/>
</dbReference>
<dbReference type="PANTHER" id="PTHR34139:SF1">
    <property type="entry name" value="RNASE MJ1380-RELATED"/>
    <property type="match status" value="1"/>
</dbReference>
<dbReference type="Gene3D" id="1.20.120.580">
    <property type="entry name" value="bsu32300-like"/>
    <property type="match status" value="1"/>
</dbReference>
<keyword evidence="4" id="KW-0547">Nucleotide-binding</keyword>
<proteinExistence type="inferred from homology"/>
<evidence type="ECO:0000256" key="1">
    <source>
        <dbReference type="ARBA" id="ARBA00022553"/>
    </source>
</evidence>
<dbReference type="InterPro" id="IPR037038">
    <property type="entry name" value="HepT-like_sf"/>
</dbReference>
<comment type="similarity">
    <text evidence="6">Belongs to the HepT RNase toxin family.</text>
</comment>
<evidence type="ECO:0000256" key="6">
    <source>
        <dbReference type="ARBA" id="ARBA00024207"/>
    </source>
</evidence>
<dbReference type="RefSeq" id="WP_091692501.1">
    <property type="nucleotide sequence ID" value="NZ_FPBF01000002.1"/>
</dbReference>